<protein>
    <recommendedName>
        <fullName evidence="7">UPF0056 membrane protein</fullName>
    </recommendedName>
</protein>
<dbReference type="PANTHER" id="PTHR33508">
    <property type="entry name" value="UPF0056 MEMBRANE PROTEIN YHCE"/>
    <property type="match status" value="1"/>
</dbReference>
<dbReference type="KEGG" id="flh:EJ997_05560"/>
<evidence type="ECO:0000256" key="4">
    <source>
        <dbReference type="ARBA" id="ARBA00022692"/>
    </source>
</evidence>
<evidence type="ECO:0000313" key="9">
    <source>
        <dbReference type="Proteomes" id="UP000280344"/>
    </source>
</evidence>
<evidence type="ECO:0000256" key="3">
    <source>
        <dbReference type="ARBA" id="ARBA00022475"/>
    </source>
</evidence>
<dbReference type="GO" id="GO:0005886">
    <property type="term" value="C:plasma membrane"/>
    <property type="evidence" value="ECO:0007669"/>
    <property type="project" value="UniProtKB-SubCell"/>
</dbReference>
<evidence type="ECO:0000256" key="7">
    <source>
        <dbReference type="RuleBase" id="RU362048"/>
    </source>
</evidence>
<dbReference type="EMBL" id="CP034593">
    <property type="protein sequence ID" value="AZQ76884.1"/>
    <property type="molecule type" value="Genomic_DNA"/>
</dbReference>
<reference evidence="8 9" key="1">
    <citation type="submission" date="2018-12" db="EMBL/GenBank/DDBJ databases">
        <title>Complete genome sequence of Flaviflexus sp. H23T48.</title>
        <authorList>
            <person name="Bae J.-W."/>
            <person name="Lee J.-Y."/>
        </authorList>
    </citation>
    <scope>NUCLEOTIDE SEQUENCE [LARGE SCALE GENOMIC DNA]</scope>
    <source>
        <strain evidence="8 9">H23T48</strain>
    </source>
</reference>
<feature type="transmembrane region" description="Helical" evidence="7">
    <location>
        <begin position="143"/>
        <end position="161"/>
    </location>
</feature>
<evidence type="ECO:0000256" key="6">
    <source>
        <dbReference type="ARBA" id="ARBA00023136"/>
    </source>
</evidence>
<proteinExistence type="inferred from homology"/>
<comment type="subcellular location">
    <subcellularLocation>
        <location evidence="1 7">Cell membrane</location>
        <topology evidence="1 7">Multi-pass membrane protein</topology>
    </subcellularLocation>
</comment>
<dbReference type="RefSeq" id="WP_126703690.1">
    <property type="nucleotide sequence ID" value="NZ_CP034593.1"/>
</dbReference>
<keyword evidence="3" id="KW-1003">Cell membrane</keyword>
<sequence>MNNVIDVTLFASTFFTLFVIMDPAGNVPIFLGLTSKLTPKERARAAWQANSVSAGVLAVFGLFGTYILGFLHISVEAMQMSGGLLLLLVALQLLTGEESDPGKPAGKTNVALVPIGTPLLAGPGTIVAFMLAVEDAGSNTPSIIAVIAAFVAVHIVSWAALRFSVVIHRVLGEGGTTLLTKLSGMLLAAIATQLIVNGILGVIEQI</sequence>
<keyword evidence="4 7" id="KW-0812">Transmembrane</keyword>
<feature type="transmembrane region" description="Helical" evidence="7">
    <location>
        <begin position="12"/>
        <end position="33"/>
    </location>
</feature>
<comment type="similarity">
    <text evidence="2 7">Belongs to the UPF0056 (MarC) family.</text>
</comment>
<feature type="transmembrane region" description="Helical" evidence="7">
    <location>
        <begin position="182"/>
        <end position="203"/>
    </location>
</feature>
<dbReference type="InterPro" id="IPR002771">
    <property type="entry name" value="Multi_antbiot-R_MarC"/>
</dbReference>
<dbReference type="AlphaFoldDB" id="A0A3Q9G1M0"/>
<keyword evidence="6 7" id="KW-0472">Membrane</keyword>
<gene>
    <name evidence="8" type="ORF">EJ997_05560</name>
</gene>
<evidence type="ECO:0000313" key="8">
    <source>
        <dbReference type="EMBL" id="AZQ76884.1"/>
    </source>
</evidence>
<dbReference type="Pfam" id="PF01914">
    <property type="entry name" value="MarC"/>
    <property type="match status" value="1"/>
</dbReference>
<evidence type="ECO:0000256" key="2">
    <source>
        <dbReference type="ARBA" id="ARBA00009784"/>
    </source>
</evidence>
<accession>A0A3Q9G1M0</accession>
<feature type="transmembrane region" description="Helical" evidence="7">
    <location>
        <begin position="108"/>
        <end position="131"/>
    </location>
</feature>
<dbReference type="NCBIfam" id="TIGR00427">
    <property type="entry name" value="NAAT family transporter"/>
    <property type="match status" value="1"/>
</dbReference>
<feature type="transmembrane region" description="Helical" evidence="7">
    <location>
        <begin position="45"/>
        <end position="71"/>
    </location>
</feature>
<dbReference type="Proteomes" id="UP000280344">
    <property type="component" value="Chromosome"/>
</dbReference>
<dbReference type="OrthoDB" id="21094at2"/>
<keyword evidence="9" id="KW-1185">Reference proteome</keyword>
<evidence type="ECO:0000256" key="1">
    <source>
        <dbReference type="ARBA" id="ARBA00004651"/>
    </source>
</evidence>
<comment type="caution">
    <text evidence="7">Lacks conserved residue(s) required for the propagation of feature annotation.</text>
</comment>
<name>A0A3Q9G1M0_9ACTO</name>
<organism evidence="8 9">
    <name type="scientific">Flaviflexus ciconiae</name>
    <dbReference type="NCBI Taxonomy" id="2496867"/>
    <lineage>
        <taxon>Bacteria</taxon>
        <taxon>Bacillati</taxon>
        <taxon>Actinomycetota</taxon>
        <taxon>Actinomycetes</taxon>
        <taxon>Actinomycetales</taxon>
        <taxon>Actinomycetaceae</taxon>
        <taxon>Flaviflexus</taxon>
    </lineage>
</organism>
<evidence type="ECO:0000256" key="5">
    <source>
        <dbReference type="ARBA" id="ARBA00022989"/>
    </source>
</evidence>
<dbReference type="PANTHER" id="PTHR33508:SF1">
    <property type="entry name" value="UPF0056 MEMBRANE PROTEIN YHCE"/>
    <property type="match status" value="1"/>
</dbReference>
<keyword evidence="5 7" id="KW-1133">Transmembrane helix</keyword>